<organism evidence="2 3">
    <name type="scientific">Candidatus Woesebacteria bacterium GW2011_GWB1_39_12</name>
    <dbReference type="NCBI Taxonomy" id="1618574"/>
    <lineage>
        <taxon>Bacteria</taxon>
        <taxon>Candidatus Woeseibacteriota</taxon>
    </lineage>
</organism>
<comment type="caution">
    <text evidence="2">The sequence shown here is derived from an EMBL/GenBank/DDBJ whole genome shotgun (WGS) entry which is preliminary data.</text>
</comment>
<dbReference type="STRING" id="1618574.UT24_C0006G0002"/>
<dbReference type="PATRIC" id="fig|1618574.4.peg.437"/>
<reference evidence="2 3" key="1">
    <citation type="journal article" date="2015" name="Nature">
        <title>rRNA introns, odd ribosomes, and small enigmatic genomes across a large radiation of phyla.</title>
        <authorList>
            <person name="Brown C.T."/>
            <person name="Hug L.A."/>
            <person name="Thomas B.C."/>
            <person name="Sharon I."/>
            <person name="Castelle C.J."/>
            <person name="Singh A."/>
            <person name="Wilkins M.J."/>
            <person name="Williams K.H."/>
            <person name="Banfield J.F."/>
        </authorList>
    </citation>
    <scope>NUCLEOTIDE SEQUENCE [LARGE SCALE GENOMIC DNA]</scope>
</reference>
<dbReference type="EMBL" id="LBWB01000006">
    <property type="protein sequence ID" value="KKR01154.1"/>
    <property type="molecule type" value="Genomic_DNA"/>
</dbReference>
<evidence type="ECO:0000313" key="3">
    <source>
        <dbReference type="Proteomes" id="UP000033881"/>
    </source>
</evidence>
<gene>
    <name evidence="2" type="ORF">UT24_C0006G0002</name>
</gene>
<feature type="region of interest" description="Disordered" evidence="1">
    <location>
        <begin position="263"/>
        <end position="283"/>
    </location>
</feature>
<sequence length="728" mass="80322">MPTTLEFEKGEGLLSNIAEQPVDNLGNRAFLLARKELGAIAGEWGGEGVGWDPGRAFLRGLSGEFLDLEQELRLSRSNYLDEVYSPEVISYLLGRKLAKYLTSDSMSITTVGTEGMPVDEEGNIVINTYGKDDEENYSRMFETTRTEYMSAMRGLQDTLISSARENNLDLAVLYPKIREASQAVSKIVSARTKLTSESGRGITHFTQGELWRFPVKSITMFGAGAAAASILAACTTPTPPAIVEQAPDPTPTLGQVGVTTIPGSTNTAENSTSAPELSPTPKPTEVIPGFYPGKIEALNSQGKDILTKAGGGSVDTNSLKEKGYVPVAERNVVIAKHFEGNGDPFFLIPRLDEMSYRDESGVVGEAKYEESSSTELVHVYKNGGGVIYRQLGAVPDFGDGTVPIVVVDNKTFELSVKYINENGEIVRAASILFTKDEKLNVQIVEEEILVSRNGEEIILDPNTNTWEEIPPYEVVEIPGTREEIREEVQGVPVNIDIILDESINNPKLDRPIRDVNLNTSVFPDAADRIAQAVAVALYNTWKDDVAGREAISFESYMSMVKEYLEGERPKSDVLLNLYANDLATKDYDPELRGFDPAKLFGSDGKVTIVWKDRNSTKNMVNYTGIGNGYGTQYNEEGQLEIWIDYPEANLKPGVLGIGVPRDNYRLTLEFMRALRRLSWNKLEYHQSVNPSLPQDSFNKSGDQLYDLLLKGDRKKVQPKGVLTLKPHD</sequence>
<dbReference type="Proteomes" id="UP000033881">
    <property type="component" value="Unassembled WGS sequence"/>
</dbReference>
<name>A0A0G0MAW2_9BACT</name>
<feature type="compositionally biased region" description="Polar residues" evidence="1">
    <location>
        <begin position="263"/>
        <end position="275"/>
    </location>
</feature>
<proteinExistence type="predicted"/>
<protein>
    <submittedName>
        <fullName evidence="2">Uncharacterized protein</fullName>
    </submittedName>
</protein>
<evidence type="ECO:0000256" key="1">
    <source>
        <dbReference type="SAM" id="MobiDB-lite"/>
    </source>
</evidence>
<evidence type="ECO:0000313" key="2">
    <source>
        <dbReference type="EMBL" id="KKR01154.1"/>
    </source>
</evidence>
<dbReference type="AlphaFoldDB" id="A0A0G0MAW2"/>
<accession>A0A0G0MAW2</accession>